<dbReference type="CDD" id="cd04301">
    <property type="entry name" value="NAT_SF"/>
    <property type="match status" value="1"/>
</dbReference>
<sequence length="167" mass="19041">MSTPLLRLATEADLAAINDIHNHYVLNTSSTYALEPMSLETRRNWFTSRAEIHPVTVIEDQGQVVAWGALGFFRLLAGYRTTVENSVYVHLDHMRRGLGSMILRDQQQRATDLGLHSIIAVIDSKQQASIAAHGKQGYREVGRMQEIARKFDRYHDVVFMQWMVNAE</sequence>
<evidence type="ECO:0000256" key="2">
    <source>
        <dbReference type="ARBA" id="ARBA00023315"/>
    </source>
</evidence>
<dbReference type="EMBL" id="JAMXLR010000055">
    <property type="protein sequence ID" value="MCO6045450.1"/>
    <property type="molecule type" value="Genomic_DNA"/>
</dbReference>
<dbReference type="PANTHER" id="PTHR43072:SF23">
    <property type="entry name" value="UPF0039 PROTEIN C11D3.02C"/>
    <property type="match status" value="1"/>
</dbReference>
<dbReference type="Proteomes" id="UP001155241">
    <property type="component" value="Unassembled WGS sequence"/>
</dbReference>
<keyword evidence="2" id="KW-0012">Acyltransferase</keyword>
<dbReference type="InterPro" id="IPR016181">
    <property type="entry name" value="Acyl_CoA_acyltransferase"/>
</dbReference>
<dbReference type="PROSITE" id="PS51186">
    <property type="entry name" value="GNAT"/>
    <property type="match status" value="1"/>
</dbReference>
<name>A0A9X2FAT8_9BACT</name>
<evidence type="ECO:0000256" key="1">
    <source>
        <dbReference type="ARBA" id="ARBA00022679"/>
    </source>
</evidence>
<dbReference type="SUPFAM" id="SSF55729">
    <property type="entry name" value="Acyl-CoA N-acyltransferases (Nat)"/>
    <property type="match status" value="1"/>
</dbReference>
<dbReference type="GO" id="GO:0016747">
    <property type="term" value="F:acyltransferase activity, transferring groups other than amino-acyl groups"/>
    <property type="evidence" value="ECO:0007669"/>
    <property type="project" value="InterPro"/>
</dbReference>
<keyword evidence="5" id="KW-1185">Reference proteome</keyword>
<dbReference type="PANTHER" id="PTHR43072">
    <property type="entry name" value="N-ACETYLTRANSFERASE"/>
    <property type="match status" value="1"/>
</dbReference>
<dbReference type="InterPro" id="IPR000182">
    <property type="entry name" value="GNAT_dom"/>
</dbReference>
<keyword evidence="1" id="KW-0808">Transferase</keyword>
<evidence type="ECO:0000313" key="4">
    <source>
        <dbReference type="EMBL" id="MCO6045450.1"/>
    </source>
</evidence>
<comment type="caution">
    <text evidence="4">The sequence shown here is derived from an EMBL/GenBank/DDBJ whole genome shotgun (WGS) entry which is preliminary data.</text>
</comment>
<dbReference type="RefSeq" id="WP_252853562.1">
    <property type="nucleotide sequence ID" value="NZ_JAMXLR010000055.1"/>
</dbReference>
<evidence type="ECO:0000259" key="3">
    <source>
        <dbReference type="PROSITE" id="PS51186"/>
    </source>
</evidence>
<gene>
    <name evidence="4" type="ORF">NG895_16185</name>
</gene>
<reference evidence="4" key="1">
    <citation type="submission" date="2022-06" db="EMBL/GenBank/DDBJ databases">
        <title>Aeoliella straminimaris, a novel planctomycete from sediments.</title>
        <authorList>
            <person name="Vitorino I.R."/>
            <person name="Lage O.M."/>
        </authorList>
    </citation>
    <scope>NUCLEOTIDE SEQUENCE</scope>
    <source>
        <strain evidence="4">ICT_H6.2</strain>
    </source>
</reference>
<accession>A0A9X2FAT8</accession>
<dbReference type="Gene3D" id="3.40.630.30">
    <property type="match status" value="1"/>
</dbReference>
<evidence type="ECO:0000313" key="5">
    <source>
        <dbReference type="Proteomes" id="UP001155241"/>
    </source>
</evidence>
<proteinExistence type="predicted"/>
<protein>
    <submittedName>
        <fullName evidence="4">GNAT family N-acetyltransferase</fullName>
    </submittedName>
</protein>
<feature type="domain" description="N-acetyltransferase" evidence="3">
    <location>
        <begin position="4"/>
        <end position="165"/>
    </location>
</feature>
<dbReference type="AlphaFoldDB" id="A0A9X2FAT8"/>
<dbReference type="Pfam" id="PF00583">
    <property type="entry name" value="Acetyltransf_1"/>
    <property type="match status" value="1"/>
</dbReference>
<organism evidence="4 5">
    <name type="scientific">Aeoliella straminimaris</name>
    <dbReference type="NCBI Taxonomy" id="2954799"/>
    <lineage>
        <taxon>Bacteria</taxon>
        <taxon>Pseudomonadati</taxon>
        <taxon>Planctomycetota</taxon>
        <taxon>Planctomycetia</taxon>
        <taxon>Pirellulales</taxon>
        <taxon>Lacipirellulaceae</taxon>
        <taxon>Aeoliella</taxon>
    </lineage>
</organism>